<organism evidence="3 4">
    <name type="scientific">Mangrovivirga cuniculi</name>
    <dbReference type="NCBI Taxonomy" id="2715131"/>
    <lineage>
        <taxon>Bacteria</taxon>
        <taxon>Pseudomonadati</taxon>
        <taxon>Bacteroidota</taxon>
        <taxon>Cytophagia</taxon>
        <taxon>Cytophagales</taxon>
        <taxon>Mangrovivirgaceae</taxon>
        <taxon>Mangrovivirga</taxon>
    </lineage>
</organism>
<protein>
    <recommendedName>
        <fullName evidence="5">Arsenate reductase</fullName>
    </recommendedName>
</protein>
<dbReference type="SUPFAM" id="SSF52833">
    <property type="entry name" value="Thioredoxin-like"/>
    <property type="match status" value="1"/>
</dbReference>
<dbReference type="EMBL" id="CP028923">
    <property type="protein sequence ID" value="QCK15857.1"/>
    <property type="molecule type" value="Genomic_DNA"/>
</dbReference>
<evidence type="ECO:0008006" key="5">
    <source>
        <dbReference type="Google" id="ProtNLM"/>
    </source>
</evidence>
<comment type="similarity">
    <text evidence="1 2">Belongs to the ArsC family.</text>
</comment>
<dbReference type="InterPro" id="IPR006660">
    <property type="entry name" value="Arsenate_reductase-like"/>
</dbReference>
<keyword evidence="4" id="KW-1185">Reference proteome</keyword>
<dbReference type="Gene3D" id="3.40.30.10">
    <property type="entry name" value="Glutaredoxin"/>
    <property type="match status" value="1"/>
</dbReference>
<name>A0A4D7JMH6_9BACT</name>
<evidence type="ECO:0000256" key="2">
    <source>
        <dbReference type="PROSITE-ProRule" id="PRU01282"/>
    </source>
</evidence>
<dbReference type="AlphaFoldDB" id="A0A4D7JMH6"/>
<dbReference type="KEGG" id="fpf:DCC35_14435"/>
<dbReference type="PROSITE" id="PS51353">
    <property type="entry name" value="ARSC"/>
    <property type="match status" value="1"/>
</dbReference>
<dbReference type="Proteomes" id="UP000298616">
    <property type="component" value="Chromosome"/>
</dbReference>
<evidence type="ECO:0000256" key="1">
    <source>
        <dbReference type="ARBA" id="ARBA00007198"/>
    </source>
</evidence>
<accession>A0A4D7JMH6</accession>
<evidence type="ECO:0000313" key="3">
    <source>
        <dbReference type="EMBL" id="QCK15857.1"/>
    </source>
</evidence>
<dbReference type="InterPro" id="IPR036249">
    <property type="entry name" value="Thioredoxin-like_sf"/>
</dbReference>
<gene>
    <name evidence="3" type="ORF">DCC35_14435</name>
</gene>
<sequence length="136" mass="16040">MVWYKKIFMEKHSKEIKLITHHKKSFDKKAMGYAKLTPNAVQEVNLDETKLTPRMIKEIVDELGIEINDIVDRDSDLFKNEYEGVDLSKDDWLKVLSEKSELLKTPIVLSNNESFIVDTPSRLLEFREKYFKTETK</sequence>
<reference evidence="3 4" key="1">
    <citation type="submission" date="2018-04" db="EMBL/GenBank/DDBJ databases">
        <title>Complete genome uncultured novel isolate.</title>
        <authorList>
            <person name="Merlino G."/>
        </authorList>
    </citation>
    <scope>NUCLEOTIDE SEQUENCE [LARGE SCALE GENOMIC DNA]</scope>
    <source>
        <strain evidence="4">R1DC9</strain>
    </source>
</reference>
<proteinExistence type="inferred from homology"/>
<evidence type="ECO:0000313" key="4">
    <source>
        <dbReference type="Proteomes" id="UP000298616"/>
    </source>
</evidence>